<reference evidence="2 3" key="1">
    <citation type="submission" date="2024-09" db="EMBL/GenBank/DDBJ databases">
        <authorList>
            <person name="Sun Q."/>
            <person name="Mori K."/>
        </authorList>
    </citation>
    <scope>NUCLEOTIDE SEQUENCE [LARGE SCALE GENOMIC DNA]</scope>
    <source>
        <strain evidence="2 3">TISTR 1856</strain>
    </source>
</reference>
<evidence type="ECO:0000313" key="2">
    <source>
        <dbReference type="EMBL" id="MFB9375905.1"/>
    </source>
</evidence>
<protein>
    <submittedName>
        <fullName evidence="2">Alpha/beta family hydrolase</fullName>
    </submittedName>
</protein>
<dbReference type="SUPFAM" id="SSF53474">
    <property type="entry name" value="alpha/beta-Hydrolases"/>
    <property type="match status" value="1"/>
</dbReference>
<keyword evidence="3" id="KW-1185">Reference proteome</keyword>
<dbReference type="Pfam" id="PF20408">
    <property type="entry name" value="Abhydrolase_11"/>
    <property type="match status" value="1"/>
</dbReference>
<accession>A0ABV5LP83</accession>
<dbReference type="GO" id="GO:0016787">
    <property type="term" value="F:hydrolase activity"/>
    <property type="evidence" value="ECO:0007669"/>
    <property type="project" value="UniProtKB-KW"/>
</dbReference>
<evidence type="ECO:0000313" key="3">
    <source>
        <dbReference type="Proteomes" id="UP001589748"/>
    </source>
</evidence>
<dbReference type="InterPro" id="IPR046879">
    <property type="entry name" value="KANL3/Tex30_Abhydrolase"/>
</dbReference>
<dbReference type="EMBL" id="JBHMDM010000001">
    <property type="protein sequence ID" value="MFB9375905.1"/>
    <property type="molecule type" value="Genomic_DNA"/>
</dbReference>
<organism evidence="2 3">
    <name type="scientific">Kineococcus gynurae</name>
    <dbReference type="NCBI Taxonomy" id="452979"/>
    <lineage>
        <taxon>Bacteria</taxon>
        <taxon>Bacillati</taxon>
        <taxon>Actinomycetota</taxon>
        <taxon>Actinomycetes</taxon>
        <taxon>Kineosporiales</taxon>
        <taxon>Kineosporiaceae</taxon>
        <taxon>Kineococcus</taxon>
    </lineage>
</organism>
<proteinExistence type="predicted"/>
<dbReference type="InterPro" id="IPR029058">
    <property type="entry name" value="AB_hydrolase_fold"/>
</dbReference>
<dbReference type="PANTHER" id="PTHR13136">
    <property type="entry name" value="TESTIS DEVELOPMENT PROTEIN PRTD"/>
    <property type="match status" value="1"/>
</dbReference>
<sequence length="202" mass="21032">MSGPGTPASPADAGPRWGLLLAPGAGAGSDAPGLVALAEAAPPWFAVHRMDFPYRLAGRRAPDRAPVLLAALREAAAGLAAASGLPPHRLVLGGRSMGGRMASMAVAEGLPAAGLLLVSYPLHPPGRPEKLRTEHLPTLRLPCLFVSGDRDTFGTPAELTAETAVVPGRDLELVPGGDHGLRRREHLAAELAGAWLRRRFPR</sequence>
<dbReference type="RefSeq" id="WP_380139720.1">
    <property type="nucleotide sequence ID" value="NZ_JBHLUI010000012.1"/>
</dbReference>
<dbReference type="Proteomes" id="UP001589748">
    <property type="component" value="Unassembled WGS sequence"/>
</dbReference>
<dbReference type="PANTHER" id="PTHR13136:SF11">
    <property type="entry name" value="TESTIS-EXPRESSED PROTEIN 30"/>
    <property type="match status" value="1"/>
</dbReference>
<keyword evidence="2" id="KW-0378">Hydrolase</keyword>
<feature type="domain" description="KANL3/Tex30 alpha/beta hydrolase-like" evidence="1">
    <location>
        <begin position="19"/>
        <end position="188"/>
    </location>
</feature>
<comment type="caution">
    <text evidence="2">The sequence shown here is derived from an EMBL/GenBank/DDBJ whole genome shotgun (WGS) entry which is preliminary data.</text>
</comment>
<evidence type="ECO:0000259" key="1">
    <source>
        <dbReference type="Pfam" id="PF20408"/>
    </source>
</evidence>
<dbReference type="Gene3D" id="3.40.50.1820">
    <property type="entry name" value="alpha/beta hydrolase"/>
    <property type="match status" value="1"/>
</dbReference>
<name>A0ABV5LP83_9ACTN</name>
<gene>
    <name evidence="2" type="ORF">ACFFVI_02880</name>
</gene>
<dbReference type="InterPro" id="IPR026555">
    <property type="entry name" value="NSL3/Tex30"/>
</dbReference>